<accession>W2S5T9</accession>
<evidence type="ECO:0000313" key="2">
    <source>
        <dbReference type="EMBL" id="ETN43975.1"/>
    </source>
</evidence>
<dbReference type="EMBL" id="KB822716">
    <property type="protein sequence ID" value="ETN43975.1"/>
    <property type="molecule type" value="Genomic_DNA"/>
</dbReference>
<name>W2S5T9_CYPE1</name>
<dbReference type="GeneID" id="19978179"/>
<gene>
    <name evidence="2" type="ORF">HMPREF1541_10840</name>
</gene>
<sequence>MAEIVKGLTNLVQSFFQIIYGTVSTVVSTIVNTLEAAFNFVVGIFQSAFNVSEGIVGLVLGNLTLILTAVLAYWGYVIYQQRQGNKNPQPLKEISGKVQKMTS</sequence>
<keyword evidence="1" id="KW-0472">Membrane</keyword>
<dbReference type="STRING" id="1220924.W2S5T9"/>
<evidence type="ECO:0000313" key="3">
    <source>
        <dbReference type="Proteomes" id="UP000030752"/>
    </source>
</evidence>
<dbReference type="OrthoDB" id="2561686at2759"/>
<dbReference type="AlphaFoldDB" id="W2S5T9"/>
<proteinExistence type="predicted"/>
<protein>
    <submittedName>
        <fullName evidence="2">Uncharacterized protein</fullName>
    </submittedName>
</protein>
<dbReference type="InParanoid" id="W2S5T9"/>
<keyword evidence="1" id="KW-0812">Transmembrane</keyword>
<evidence type="ECO:0000256" key="1">
    <source>
        <dbReference type="SAM" id="Phobius"/>
    </source>
</evidence>
<dbReference type="VEuPathDB" id="FungiDB:HMPREF1541_10840"/>
<dbReference type="eggNOG" id="ENOG502SGSI">
    <property type="taxonomic scope" value="Eukaryota"/>
</dbReference>
<keyword evidence="1" id="KW-1133">Transmembrane helix</keyword>
<organism evidence="2 3">
    <name type="scientific">Cyphellophora europaea (strain CBS 101466)</name>
    <name type="common">Phialophora europaea</name>
    <dbReference type="NCBI Taxonomy" id="1220924"/>
    <lineage>
        <taxon>Eukaryota</taxon>
        <taxon>Fungi</taxon>
        <taxon>Dikarya</taxon>
        <taxon>Ascomycota</taxon>
        <taxon>Pezizomycotina</taxon>
        <taxon>Eurotiomycetes</taxon>
        <taxon>Chaetothyriomycetidae</taxon>
        <taxon>Chaetothyriales</taxon>
        <taxon>Cyphellophoraceae</taxon>
        <taxon>Cyphellophora</taxon>
    </lineage>
</organism>
<dbReference type="HOGENOM" id="CLU_152075_1_0_1"/>
<feature type="transmembrane region" description="Helical" evidence="1">
    <location>
        <begin position="55"/>
        <end position="79"/>
    </location>
</feature>
<dbReference type="Proteomes" id="UP000030752">
    <property type="component" value="Unassembled WGS sequence"/>
</dbReference>
<dbReference type="RefSeq" id="XP_008713731.1">
    <property type="nucleotide sequence ID" value="XM_008715509.1"/>
</dbReference>
<keyword evidence="3" id="KW-1185">Reference proteome</keyword>
<reference evidence="2 3" key="1">
    <citation type="submission" date="2013-03" db="EMBL/GenBank/DDBJ databases">
        <title>The Genome Sequence of Phialophora europaea CBS 101466.</title>
        <authorList>
            <consortium name="The Broad Institute Genomics Platform"/>
            <person name="Cuomo C."/>
            <person name="de Hoog S."/>
            <person name="Gorbushina A."/>
            <person name="Walker B."/>
            <person name="Young S.K."/>
            <person name="Zeng Q."/>
            <person name="Gargeya S."/>
            <person name="Fitzgerald M."/>
            <person name="Haas B."/>
            <person name="Abouelleil A."/>
            <person name="Allen A.W."/>
            <person name="Alvarado L."/>
            <person name="Arachchi H.M."/>
            <person name="Berlin A.M."/>
            <person name="Chapman S.B."/>
            <person name="Gainer-Dewar J."/>
            <person name="Goldberg J."/>
            <person name="Griggs A."/>
            <person name="Gujja S."/>
            <person name="Hansen M."/>
            <person name="Howarth C."/>
            <person name="Imamovic A."/>
            <person name="Ireland A."/>
            <person name="Larimer J."/>
            <person name="McCowan C."/>
            <person name="Murphy C."/>
            <person name="Pearson M."/>
            <person name="Poon T.W."/>
            <person name="Priest M."/>
            <person name="Roberts A."/>
            <person name="Saif S."/>
            <person name="Shea T."/>
            <person name="Sisk P."/>
            <person name="Sykes S."/>
            <person name="Wortman J."/>
            <person name="Nusbaum C."/>
            <person name="Birren B."/>
        </authorList>
    </citation>
    <scope>NUCLEOTIDE SEQUENCE [LARGE SCALE GENOMIC DNA]</scope>
    <source>
        <strain evidence="2 3">CBS 101466</strain>
    </source>
</reference>